<sequence>MEKYRINIYQLIMEIVRVAAKTIKNHSPLWPLVVITVTGLSMGGFSIVRIGLTHPEVAFDRKKETRPWERIKPGTVVKFFDPLDRKSGKCKDEGIKRPDYKA</sequence>
<organism evidence="2 3">
    <name type="scientific">Oopsacas minuta</name>
    <dbReference type="NCBI Taxonomy" id="111878"/>
    <lineage>
        <taxon>Eukaryota</taxon>
        <taxon>Metazoa</taxon>
        <taxon>Porifera</taxon>
        <taxon>Hexactinellida</taxon>
        <taxon>Hexasterophora</taxon>
        <taxon>Lyssacinosida</taxon>
        <taxon>Leucopsacidae</taxon>
        <taxon>Oopsacas</taxon>
    </lineage>
</organism>
<keyword evidence="1" id="KW-0472">Membrane</keyword>
<dbReference type="EMBL" id="JAKMXF010000309">
    <property type="protein sequence ID" value="KAI6650906.1"/>
    <property type="molecule type" value="Genomic_DNA"/>
</dbReference>
<accession>A0AAV7JRA6</accession>
<evidence type="ECO:0000256" key="1">
    <source>
        <dbReference type="SAM" id="Phobius"/>
    </source>
</evidence>
<keyword evidence="3" id="KW-1185">Reference proteome</keyword>
<dbReference type="Pfam" id="PF06522">
    <property type="entry name" value="B12D"/>
    <property type="match status" value="1"/>
</dbReference>
<protein>
    <submittedName>
        <fullName evidence="2">Cytochrome c oxidase subunit NDUFA4</fullName>
    </submittedName>
</protein>
<comment type="caution">
    <text evidence="2">The sequence shown here is derived from an EMBL/GenBank/DDBJ whole genome shotgun (WGS) entry which is preliminary data.</text>
</comment>
<evidence type="ECO:0000313" key="2">
    <source>
        <dbReference type="EMBL" id="KAI6650906.1"/>
    </source>
</evidence>
<gene>
    <name evidence="2" type="ORF">LOD99_5746</name>
</gene>
<keyword evidence="1" id="KW-1133">Transmembrane helix</keyword>
<name>A0AAV7JRA6_9METZ</name>
<dbReference type="Proteomes" id="UP001165289">
    <property type="component" value="Unassembled WGS sequence"/>
</dbReference>
<feature type="transmembrane region" description="Helical" evidence="1">
    <location>
        <begin position="29"/>
        <end position="52"/>
    </location>
</feature>
<evidence type="ECO:0000313" key="3">
    <source>
        <dbReference type="Proteomes" id="UP001165289"/>
    </source>
</evidence>
<dbReference type="AlphaFoldDB" id="A0AAV7JRA6"/>
<dbReference type="InterPro" id="IPR010530">
    <property type="entry name" value="B12D"/>
</dbReference>
<keyword evidence="1" id="KW-0812">Transmembrane</keyword>
<proteinExistence type="predicted"/>
<reference evidence="2 3" key="1">
    <citation type="journal article" date="2023" name="BMC Biol.">
        <title>The compact genome of the sponge Oopsacas minuta (Hexactinellida) is lacking key metazoan core genes.</title>
        <authorList>
            <person name="Santini S."/>
            <person name="Schenkelaars Q."/>
            <person name="Jourda C."/>
            <person name="Duchesne M."/>
            <person name="Belahbib H."/>
            <person name="Rocher C."/>
            <person name="Selva M."/>
            <person name="Riesgo A."/>
            <person name="Vervoort M."/>
            <person name="Leys S.P."/>
            <person name="Kodjabachian L."/>
            <person name="Le Bivic A."/>
            <person name="Borchiellini C."/>
            <person name="Claverie J.M."/>
            <person name="Renard E."/>
        </authorList>
    </citation>
    <scope>NUCLEOTIDE SEQUENCE [LARGE SCALE GENOMIC DNA]</scope>
    <source>
        <strain evidence="2">SPO-2</strain>
    </source>
</reference>